<dbReference type="OMA" id="FQNSGHT"/>
<dbReference type="FunFam" id="1.10.510.10:FF:000571">
    <property type="entry name" value="Maternal embryonic leucine zipper kinase"/>
    <property type="match status" value="1"/>
</dbReference>
<dbReference type="Proteomes" id="UP000683925">
    <property type="component" value="Unassembled WGS sequence"/>
</dbReference>
<dbReference type="GO" id="GO:0005524">
    <property type="term" value="F:ATP binding"/>
    <property type="evidence" value="ECO:0007669"/>
    <property type="project" value="UniProtKB-UniRule"/>
</dbReference>
<evidence type="ECO:0000256" key="1">
    <source>
        <dbReference type="ARBA" id="ARBA00011245"/>
    </source>
</evidence>
<keyword evidence="5 8" id="KW-0547">Nucleotide-binding</keyword>
<organism evidence="11 12">
    <name type="scientific">Paramecium octaurelia</name>
    <dbReference type="NCBI Taxonomy" id="43137"/>
    <lineage>
        <taxon>Eukaryota</taxon>
        <taxon>Sar</taxon>
        <taxon>Alveolata</taxon>
        <taxon>Ciliophora</taxon>
        <taxon>Intramacronucleata</taxon>
        <taxon>Oligohymenophorea</taxon>
        <taxon>Peniculida</taxon>
        <taxon>Parameciidae</taxon>
        <taxon>Paramecium</taxon>
    </lineage>
</organism>
<evidence type="ECO:0000256" key="5">
    <source>
        <dbReference type="ARBA" id="ARBA00022741"/>
    </source>
</evidence>
<dbReference type="SMART" id="SM00220">
    <property type="entry name" value="S_TKc"/>
    <property type="match status" value="1"/>
</dbReference>
<name>A0A8S1SFF7_PAROT</name>
<dbReference type="InterPro" id="IPR017441">
    <property type="entry name" value="Protein_kinase_ATP_BS"/>
</dbReference>
<evidence type="ECO:0000313" key="12">
    <source>
        <dbReference type="Proteomes" id="UP000683925"/>
    </source>
</evidence>
<comment type="subunit">
    <text evidence="1">Monomer.</text>
</comment>
<dbReference type="InterPro" id="IPR008271">
    <property type="entry name" value="Ser/Thr_kinase_AS"/>
</dbReference>
<keyword evidence="2 9" id="KW-0723">Serine/threonine-protein kinase</keyword>
<feature type="domain" description="Protein kinase" evidence="10">
    <location>
        <begin position="120"/>
        <end position="372"/>
    </location>
</feature>
<evidence type="ECO:0000313" key="11">
    <source>
        <dbReference type="EMBL" id="CAD8139891.1"/>
    </source>
</evidence>
<sequence>MTRRNIMEELISTTTYSGIVKSSSQNKVISQEILINLHIGQEYIQNYTFASNISTDKLVNILKQKINNIEVIAFQSLDDNIQLDYYLSLPNLVMEPFVNKTIRLKPIISANKNKINLNSFQFLSVIGRGGFSTVVLARSLINGQFVALKLINKKFIEQYQKQDLVKNERDILIQTTYRGATFTNRIEHAFETKNQIVFCLDYCPSGDCSTSLKSHNDYQNNRQDSIIEVILAIGFLHNEQIIYRDIKPENILIDSKGHIQLADFGLASPNMNKDGCAYSFCGSPEYMAPEMFQNSGHTQLLDYYCLGCLLYEFVTGLPPFYADDKNIINRLIKEQVEFPEFLNLIRQLMIKNPSKRQGGKNGIDEILQHRWFKNIDIAQFVNKAIKQPFIPDLQKLNLKSVNQNDKQFLGLMQREQKQNASFKTMFSSDFYFSNNLETDKSIQFSKSIIENLVKKTLVNKQCLTNLQLQTSSQINIYQQQIQS</sequence>
<dbReference type="CDD" id="cd05123">
    <property type="entry name" value="STKc_AGC"/>
    <property type="match status" value="1"/>
</dbReference>
<dbReference type="PROSITE" id="PS50011">
    <property type="entry name" value="PROTEIN_KINASE_DOM"/>
    <property type="match status" value="1"/>
</dbReference>
<evidence type="ECO:0000256" key="6">
    <source>
        <dbReference type="ARBA" id="ARBA00022777"/>
    </source>
</evidence>
<comment type="caution">
    <text evidence="11">The sequence shown here is derived from an EMBL/GenBank/DDBJ whole genome shotgun (WGS) entry which is preliminary data.</text>
</comment>
<evidence type="ECO:0000256" key="2">
    <source>
        <dbReference type="ARBA" id="ARBA00022527"/>
    </source>
</evidence>
<proteinExistence type="inferred from homology"/>
<dbReference type="InterPro" id="IPR000719">
    <property type="entry name" value="Prot_kinase_dom"/>
</dbReference>
<evidence type="ECO:0000256" key="8">
    <source>
        <dbReference type="PROSITE-ProRule" id="PRU10141"/>
    </source>
</evidence>
<evidence type="ECO:0000256" key="4">
    <source>
        <dbReference type="ARBA" id="ARBA00022679"/>
    </source>
</evidence>
<evidence type="ECO:0000256" key="9">
    <source>
        <dbReference type="RuleBase" id="RU000304"/>
    </source>
</evidence>
<keyword evidence="12" id="KW-1185">Reference proteome</keyword>
<dbReference type="AlphaFoldDB" id="A0A8S1SFF7"/>
<dbReference type="Pfam" id="PF00069">
    <property type="entry name" value="Pkinase"/>
    <property type="match status" value="1"/>
</dbReference>
<dbReference type="OrthoDB" id="289272at2759"/>
<protein>
    <recommendedName>
        <fullName evidence="10">Protein kinase domain-containing protein</fullName>
    </recommendedName>
</protein>
<keyword evidence="6" id="KW-0418">Kinase</keyword>
<dbReference type="PROSITE" id="PS00107">
    <property type="entry name" value="PROTEIN_KINASE_ATP"/>
    <property type="match status" value="1"/>
</dbReference>
<accession>A0A8S1SFF7</accession>
<keyword evidence="3" id="KW-0597">Phosphoprotein</keyword>
<dbReference type="EMBL" id="CAJJDP010000010">
    <property type="protein sequence ID" value="CAD8139891.1"/>
    <property type="molecule type" value="Genomic_DNA"/>
</dbReference>
<comment type="similarity">
    <text evidence="9">Belongs to the protein kinase superfamily.</text>
</comment>
<feature type="binding site" evidence="8">
    <location>
        <position position="149"/>
    </location>
    <ligand>
        <name>ATP</name>
        <dbReference type="ChEBI" id="CHEBI:30616"/>
    </ligand>
</feature>
<evidence type="ECO:0000256" key="3">
    <source>
        <dbReference type="ARBA" id="ARBA00022553"/>
    </source>
</evidence>
<keyword evidence="4" id="KW-0808">Transferase</keyword>
<dbReference type="InterPro" id="IPR045270">
    <property type="entry name" value="STKc_AGC"/>
</dbReference>
<gene>
    <name evidence="11" type="ORF">POCTA_138.1.T0110123</name>
</gene>
<keyword evidence="7 8" id="KW-0067">ATP-binding</keyword>
<reference evidence="11" key="1">
    <citation type="submission" date="2021-01" db="EMBL/GenBank/DDBJ databases">
        <authorList>
            <consortium name="Genoscope - CEA"/>
            <person name="William W."/>
        </authorList>
    </citation>
    <scope>NUCLEOTIDE SEQUENCE</scope>
</reference>
<dbReference type="PROSITE" id="PS00108">
    <property type="entry name" value="PROTEIN_KINASE_ST"/>
    <property type="match status" value="1"/>
</dbReference>
<evidence type="ECO:0000259" key="10">
    <source>
        <dbReference type="PROSITE" id="PS50011"/>
    </source>
</evidence>
<evidence type="ECO:0000256" key="7">
    <source>
        <dbReference type="ARBA" id="ARBA00022840"/>
    </source>
</evidence>
<dbReference type="PANTHER" id="PTHR24351">
    <property type="entry name" value="RIBOSOMAL PROTEIN S6 KINASE"/>
    <property type="match status" value="1"/>
</dbReference>
<dbReference type="GO" id="GO:0004674">
    <property type="term" value="F:protein serine/threonine kinase activity"/>
    <property type="evidence" value="ECO:0007669"/>
    <property type="project" value="UniProtKB-KW"/>
</dbReference>